<name>A0A510DRI7_9CREN</name>
<sequence>MEKPYSWAWFYPVFRGIPIDDLIACIFLLATYGIVKEK</sequence>
<dbReference type="KEGG" id="step:IC006_0072"/>
<accession>A0A510DRI7</accession>
<feature type="transmembrane region" description="Helical" evidence="1">
    <location>
        <begin position="12"/>
        <end position="35"/>
    </location>
</feature>
<gene>
    <name evidence="2" type="ORF">IC006_0072</name>
</gene>
<evidence type="ECO:0000256" key="1">
    <source>
        <dbReference type="SAM" id="Phobius"/>
    </source>
</evidence>
<dbReference type="AlphaFoldDB" id="A0A510DRI7"/>
<keyword evidence="3" id="KW-1185">Reference proteome</keyword>
<protein>
    <submittedName>
        <fullName evidence="2">Uncharacterized protein</fullName>
    </submittedName>
</protein>
<evidence type="ECO:0000313" key="3">
    <source>
        <dbReference type="Proteomes" id="UP000322983"/>
    </source>
</evidence>
<reference evidence="2 3" key="1">
    <citation type="journal article" date="2020" name="Int. J. Syst. Evol. Microbiol.">
        <title>Sulfuracidifex tepidarius gen. nov., sp. nov. and transfer of Sulfolobus metallicus Huber and Stetter 1992 to the genus Sulfuracidifex as Sulfuracidifex metallicus comb. nov.</title>
        <authorList>
            <person name="Itoh T."/>
            <person name="Miura T."/>
            <person name="Sakai H.D."/>
            <person name="Kato S."/>
            <person name="Ohkuma M."/>
            <person name="Takashina T."/>
        </authorList>
    </citation>
    <scope>NUCLEOTIDE SEQUENCE [LARGE SCALE GENOMIC DNA]</scope>
    <source>
        <strain evidence="2 3">IC-006</strain>
    </source>
</reference>
<proteinExistence type="predicted"/>
<evidence type="ECO:0000313" key="2">
    <source>
        <dbReference type="EMBL" id="BBG22788.1"/>
    </source>
</evidence>
<organism evidence="2 3">
    <name type="scientific">Sulfuracidifex tepidarius</name>
    <dbReference type="NCBI Taxonomy" id="1294262"/>
    <lineage>
        <taxon>Archaea</taxon>
        <taxon>Thermoproteota</taxon>
        <taxon>Thermoprotei</taxon>
        <taxon>Sulfolobales</taxon>
        <taxon>Sulfolobaceae</taxon>
        <taxon>Sulfuracidifex</taxon>
    </lineage>
</organism>
<keyword evidence="1" id="KW-1133">Transmembrane helix</keyword>
<dbReference type="EMBL" id="AP018929">
    <property type="protein sequence ID" value="BBG22788.1"/>
    <property type="molecule type" value="Genomic_DNA"/>
</dbReference>
<dbReference type="Proteomes" id="UP000322983">
    <property type="component" value="Chromosome"/>
</dbReference>
<keyword evidence="1" id="KW-0472">Membrane</keyword>
<keyword evidence="1" id="KW-0812">Transmembrane</keyword>